<dbReference type="OrthoDB" id="2100128at2759"/>
<dbReference type="EMBL" id="MU003716">
    <property type="protein sequence ID" value="KAF2803786.1"/>
    <property type="molecule type" value="Genomic_DNA"/>
</dbReference>
<evidence type="ECO:0008006" key="5">
    <source>
        <dbReference type="Google" id="ProtNLM"/>
    </source>
</evidence>
<evidence type="ECO:0000313" key="3">
    <source>
        <dbReference type="Proteomes" id="UP000504636"/>
    </source>
</evidence>
<proteinExistence type="predicted"/>
<feature type="compositionally biased region" description="Low complexity" evidence="1">
    <location>
        <begin position="114"/>
        <end position="127"/>
    </location>
</feature>
<sequence length="325" mass="36517">MSGSSQTPYSLLSNQRRSGEQRPSNKRGPSGGWSRLKTPNIDSLEVYGYPSKGETKLNDPKAQESLYNKIVERYMKFCASSSSGDELDKQFASLSLSSTSPLATPSPPAPPPSRASRSGSNASNAPPSHSVELATILTALRKLREAIVATARRDVFAQRVYIFNIHAAILCKEWESYAPALISLLTKIHSQSPLPAPELHEFVGFWILDLACRQSDIMAAYTVKTQFKHEDRRVGLVLKALAHDNWVLFWKMRRAVDGYQRRIMEFADTGMRLHALKCLGRSYMTADRAYVERCTDRKWVDLVKDGVGWELAESEKIVIRRPKVK</sequence>
<reference evidence="4" key="2">
    <citation type="submission" date="2020-04" db="EMBL/GenBank/DDBJ databases">
        <authorList>
            <consortium name="NCBI Genome Project"/>
        </authorList>
    </citation>
    <scope>NUCLEOTIDE SEQUENCE</scope>
    <source>
        <strain evidence="4">CBS 304.34</strain>
    </source>
</reference>
<protein>
    <recommendedName>
        <fullName evidence="5">CSN8/PSMD8/EIF3K domain-containing protein</fullName>
    </recommendedName>
</protein>
<dbReference type="GeneID" id="54464827"/>
<organism evidence="2">
    <name type="scientific">Mytilinidion resinicola</name>
    <dbReference type="NCBI Taxonomy" id="574789"/>
    <lineage>
        <taxon>Eukaryota</taxon>
        <taxon>Fungi</taxon>
        <taxon>Dikarya</taxon>
        <taxon>Ascomycota</taxon>
        <taxon>Pezizomycotina</taxon>
        <taxon>Dothideomycetes</taxon>
        <taxon>Pleosporomycetidae</taxon>
        <taxon>Mytilinidiales</taxon>
        <taxon>Mytilinidiaceae</taxon>
        <taxon>Mytilinidion</taxon>
    </lineage>
</organism>
<dbReference type="RefSeq" id="XP_033570750.1">
    <property type="nucleotide sequence ID" value="XM_033723934.1"/>
</dbReference>
<reference evidence="2 4" key="1">
    <citation type="journal article" date="2020" name="Stud. Mycol.">
        <title>101 Dothideomycetes genomes: a test case for predicting lifestyles and emergence of pathogens.</title>
        <authorList>
            <person name="Haridas S."/>
            <person name="Albert R."/>
            <person name="Binder M."/>
            <person name="Bloem J."/>
            <person name="Labutti K."/>
            <person name="Salamov A."/>
            <person name="Andreopoulos B."/>
            <person name="Baker S."/>
            <person name="Barry K."/>
            <person name="Bills G."/>
            <person name="Bluhm B."/>
            <person name="Cannon C."/>
            <person name="Castanera R."/>
            <person name="Culley D."/>
            <person name="Daum C."/>
            <person name="Ezra D."/>
            <person name="Gonzalez J."/>
            <person name="Henrissat B."/>
            <person name="Kuo A."/>
            <person name="Liang C."/>
            <person name="Lipzen A."/>
            <person name="Lutzoni F."/>
            <person name="Magnuson J."/>
            <person name="Mondo S."/>
            <person name="Nolan M."/>
            <person name="Ohm R."/>
            <person name="Pangilinan J."/>
            <person name="Park H.-J."/>
            <person name="Ramirez L."/>
            <person name="Alfaro M."/>
            <person name="Sun H."/>
            <person name="Tritt A."/>
            <person name="Yoshinaga Y."/>
            <person name="Zwiers L.-H."/>
            <person name="Turgeon B."/>
            <person name="Goodwin S."/>
            <person name="Spatafora J."/>
            <person name="Crous P."/>
            <person name="Grigoriev I."/>
        </authorList>
    </citation>
    <scope>NUCLEOTIDE SEQUENCE</scope>
    <source>
        <strain evidence="2 4">CBS 304.34</strain>
    </source>
</reference>
<dbReference type="Proteomes" id="UP000504636">
    <property type="component" value="Unplaced"/>
</dbReference>
<dbReference type="PANTHER" id="PTHR39398">
    <property type="entry name" value="YALI0F14311P"/>
    <property type="match status" value="1"/>
</dbReference>
<evidence type="ECO:0000313" key="4">
    <source>
        <dbReference type="RefSeq" id="XP_033570750.1"/>
    </source>
</evidence>
<dbReference type="PANTHER" id="PTHR39398:SF1">
    <property type="entry name" value="CSN8_PSMD8_EIF3K DOMAIN-CONTAINING PROTEIN"/>
    <property type="match status" value="1"/>
</dbReference>
<evidence type="ECO:0000313" key="2">
    <source>
        <dbReference type="EMBL" id="KAF2803786.1"/>
    </source>
</evidence>
<dbReference type="AlphaFoldDB" id="A0A6A6Y4Q4"/>
<evidence type="ECO:0000256" key="1">
    <source>
        <dbReference type="SAM" id="MobiDB-lite"/>
    </source>
</evidence>
<name>A0A6A6Y4Q4_9PEZI</name>
<feature type="compositionally biased region" description="Polar residues" evidence="1">
    <location>
        <begin position="1"/>
        <end position="16"/>
    </location>
</feature>
<accession>A0A6A6Y4Q4</accession>
<gene>
    <name evidence="2 4" type="ORF">BDZ99DRAFT_503004</name>
</gene>
<feature type="region of interest" description="Disordered" evidence="1">
    <location>
        <begin position="1"/>
        <end position="39"/>
    </location>
</feature>
<keyword evidence="3" id="KW-1185">Reference proteome</keyword>
<feature type="compositionally biased region" description="Pro residues" evidence="1">
    <location>
        <begin position="104"/>
        <end position="113"/>
    </location>
</feature>
<feature type="region of interest" description="Disordered" evidence="1">
    <location>
        <begin position="97"/>
        <end position="127"/>
    </location>
</feature>
<reference evidence="4" key="3">
    <citation type="submission" date="2025-04" db="UniProtKB">
        <authorList>
            <consortium name="RefSeq"/>
        </authorList>
    </citation>
    <scope>IDENTIFICATION</scope>
    <source>
        <strain evidence="4">CBS 304.34</strain>
    </source>
</reference>